<dbReference type="PROSITE" id="PS50943">
    <property type="entry name" value="HTH_CROC1"/>
    <property type="match status" value="1"/>
</dbReference>
<evidence type="ECO:0000259" key="1">
    <source>
        <dbReference type="PROSITE" id="PS50943"/>
    </source>
</evidence>
<dbReference type="GO" id="GO:0003677">
    <property type="term" value="F:DNA binding"/>
    <property type="evidence" value="ECO:0007669"/>
    <property type="project" value="InterPro"/>
</dbReference>
<name>A0A1Y5RC58_9RHOB</name>
<feature type="domain" description="HTH cro/C1-type" evidence="1">
    <location>
        <begin position="12"/>
        <end position="41"/>
    </location>
</feature>
<dbReference type="Proteomes" id="UP000193077">
    <property type="component" value="Unassembled WGS sequence"/>
</dbReference>
<dbReference type="RefSeq" id="WP_085793899.1">
    <property type="nucleotide sequence ID" value="NZ_FWFO01000001.1"/>
</dbReference>
<evidence type="ECO:0000313" key="2">
    <source>
        <dbReference type="EMBL" id="SLN12820.1"/>
    </source>
</evidence>
<dbReference type="EMBL" id="FWFO01000001">
    <property type="protein sequence ID" value="SLN12820.1"/>
    <property type="molecule type" value="Genomic_DNA"/>
</dbReference>
<dbReference type="CDD" id="cd00093">
    <property type="entry name" value="HTH_XRE"/>
    <property type="match status" value="1"/>
</dbReference>
<dbReference type="InterPro" id="IPR001387">
    <property type="entry name" value="Cro/C1-type_HTH"/>
</dbReference>
<protein>
    <recommendedName>
        <fullName evidence="1">HTH cro/C1-type domain-containing protein</fullName>
    </recommendedName>
</protein>
<reference evidence="2 3" key="1">
    <citation type="submission" date="2017-03" db="EMBL/GenBank/DDBJ databases">
        <authorList>
            <person name="Afonso C.L."/>
            <person name="Miller P.J."/>
            <person name="Scott M.A."/>
            <person name="Spackman E."/>
            <person name="Goraichik I."/>
            <person name="Dimitrov K.M."/>
            <person name="Suarez D.L."/>
            <person name="Swayne D.E."/>
        </authorList>
    </citation>
    <scope>NUCLEOTIDE SEQUENCE [LARGE SCALE GENOMIC DNA]</scope>
    <source>
        <strain evidence="2 3">CECT 7639</strain>
    </source>
</reference>
<sequence>MSEKYHPTGRQIAAARTLIGMSQPDLADAANISVPTLRRMEASPGEATGLANNVAAVQAALVAAGIEFIHPNGGGAGIRLTGA</sequence>
<dbReference type="SUPFAM" id="SSF47413">
    <property type="entry name" value="lambda repressor-like DNA-binding domains"/>
    <property type="match status" value="1"/>
</dbReference>
<dbReference type="OrthoDB" id="7206663at2"/>
<gene>
    <name evidence="2" type="ORF">TRL7639_00138</name>
</gene>
<dbReference type="AlphaFoldDB" id="A0A1Y5RC58"/>
<proteinExistence type="predicted"/>
<organism evidence="2 3">
    <name type="scientific">Falsiruegeria litorea R37</name>
    <dbReference type="NCBI Taxonomy" id="1200284"/>
    <lineage>
        <taxon>Bacteria</taxon>
        <taxon>Pseudomonadati</taxon>
        <taxon>Pseudomonadota</taxon>
        <taxon>Alphaproteobacteria</taxon>
        <taxon>Rhodobacterales</taxon>
        <taxon>Roseobacteraceae</taxon>
        <taxon>Falsiruegeria</taxon>
    </lineage>
</organism>
<evidence type="ECO:0000313" key="3">
    <source>
        <dbReference type="Proteomes" id="UP000193077"/>
    </source>
</evidence>
<accession>A0A1Y5RC58</accession>
<dbReference type="InterPro" id="IPR010982">
    <property type="entry name" value="Lambda_DNA-bd_dom_sf"/>
</dbReference>
<dbReference type="Gene3D" id="1.10.260.40">
    <property type="entry name" value="lambda repressor-like DNA-binding domains"/>
    <property type="match status" value="1"/>
</dbReference>
<keyword evidence="3" id="KW-1185">Reference proteome</keyword>